<keyword evidence="7" id="KW-1185">Reference proteome</keyword>
<dbReference type="Proteomes" id="UP000584374">
    <property type="component" value="Unassembled WGS sequence"/>
</dbReference>
<dbReference type="EMBL" id="JACHIW010000001">
    <property type="protein sequence ID" value="MBB5157476.1"/>
    <property type="molecule type" value="Genomic_DNA"/>
</dbReference>
<name>A0A840QIP0_9PSEU</name>
<evidence type="ECO:0000313" key="2">
    <source>
        <dbReference type="EMBL" id="MBB5155984.1"/>
    </source>
</evidence>
<comment type="caution">
    <text evidence="3">The sequence shown here is derived from an EMBL/GenBank/DDBJ whole genome shotgun (WGS) entry which is preliminary data.</text>
</comment>
<reference evidence="3 7" key="1">
    <citation type="submission" date="2020-08" db="EMBL/GenBank/DDBJ databases">
        <title>Sequencing the genomes of 1000 actinobacteria strains.</title>
        <authorList>
            <person name="Klenk H.-P."/>
        </authorList>
    </citation>
    <scope>NUCLEOTIDE SEQUENCE [LARGE SCALE GENOMIC DNA]</scope>
    <source>
        <strain evidence="3 7">DSM 45584</strain>
    </source>
</reference>
<evidence type="ECO:0000313" key="5">
    <source>
        <dbReference type="EMBL" id="MBB5158247.1"/>
    </source>
</evidence>
<accession>A0A840QIP0</accession>
<dbReference type="EMBL" id="JACHIW010000002">
    <property type="protein sequence ID" value="MBB5158247.1"/>
    <property type="molecule type" value="Genomic_DNA"/>
</dbReference>
<proteinExistence type="predicted"/>
<sequence length="82" mass="8658">MPQLWIGDEPPDDLSVADPAEGPSRSHLLELLGVCADFLGTASPAVHHELRVFLIARGDHAIAGLPAFLDQLALTAAAQPRP</sequence>
<feature type="region of interest" description="Disordered" evidence="1">
    <location>
        <begin position="1"/>
        <end position="20"/>
    </location>
</feature>
<dbReference type="EMBL" id="JACHIW010000001">
    <property type="protein sequence ID" value="MBB5155984.1"/>
    <property type="molecule type" value="Genomic_DNA"/>
</dbReference>
<dbReference type="RefSeq" id="WP_184727211.1">
    <property type="nucleotide sequence ID" value="NZ_JACHIW010000001.1"/>
</dbReference>
<protein>
    <submittedName>
        <fullName evidence="3">Uncharacterized protein</fullName>
    </submittedName>
</protein>
<dbReference type="AlphaFoldDB" id="A0A840QIP0"/>
<dbReference type="EMBL" id="JACHIW010000001">
    <property type="protein sequence ID" value="MBB5157283.1"/>
    <property type="molecule type" value="Genomic_DNA"/>
</dbReference>
<evidence type="ECO:0000313" key="7">
    <source>
        <dbReference type="Proteomes" id="UP000584374"/>
    </source>
</evidence>
<evidence type="ECO:0000313" key="3">
    <source>
        <dbReference type="EMBL" id="MBB5157283.1"/>
    </source>
</evidence>
<organism evidence="3 7">
    <name type="scientific">Saccharopolyspora phatthalungensis</name>
    <dbReference type="NCBI Taxonomy" id="664693"/>
    <lineage>
        <taxon>Bacteria</taxon>
        <taxon>Bacillati</taxon>
        <taxon>Actinomycetota</taxon>
        <taxon>Actinomycetes</taxon>
        <taxon>Pseudonocardiales</taxon>
        <taxon>Pseudonocardiaceae</taxon>
        <taxon>Saccharopolyspora</taxon>
    </lineage>
</organism>
<gene>
    <name evidence="2" type="ORF">BJ970_003518</name>
    <name evidence="3" type="ORF">BJ970_004817</name>
    <name evidence="4" type="ORF">BJ970_005010</name>
    <name evidence="5" type="ORF">BJ970_005846</name>
    <name evidence="6" type="ORF">BJ970_007310</name>
</gene>
<dbReference type="EMBL" id="JACHIW010000002">
    <property type="protein sequence ID" value="MBB5159711.1"/>
    <property type="molecule type" value="Genomic_DNA"/>
</dbReference>
<evidence type="ECO:0000313" key="4">
    <source>
        <dbReference type="EMBL" id="MBB5157476.1"/>
    </source>
</evidence>
<evidence type="ECO:0000256" key="1">
    <source>
        <dbReference type="SAM" id="MobiDB-lite"/>
    </source>
</evidence>
<evidence type="ECO:0000313" key="6">
    <source>
        <dbReference type="EMBL" id="MBB5159711.1"/>
    </source>
</evidence>